<keyword evidence="7" id="KW-0472">Membrane</keyword>
<feature type="transmembrane region" description="Helical" evidence="7">
    <location>
        <begin position="484"/>
        <end position="505"/>
    </location>
</feature>
<evidence type="ECO:0000256" key="4">
    <source>
        <dbReference type="ARBA" id="ARBA00022840"/>
    </source>
</evidence>
<dbReference type="InterPro" id="IPR011009">
    <property type="entry name" value="Kinase-like_dom_sf"/>
</dbReference>
<name>A0ABX8B5K8_9BACT</name>
<evidence type="ECO:0000256" key="2">
    <source>
        <dbReference type="ARBA" id="ARBA00022741"/>
    </source>
</evidence>
<keyword evidence="3 9" id="KW-0418">Kinase</keyword>
<dbReference type="PROSITE" id="PS00107">
    <property type="entry name" value="PROTEIN_KINASE_ATP"/>
    <property type="match status" value="1"/>
</dbReference>
<dbReference type="InterPro" id="IPR013229">
    <property type="entry name" value="PEGA"/>
</dbReference>
<evidence type="ECO:0000256" key="6">
    <source>
        <dbReference type="SAM" id="MobiDB-lite"/>
    </source>
</evidence>
<accession>A0ABX8B5K8</accession>
<dbReference type="InterPro" id="IPR008271">
    <property type="entry name" value="Ser/Thr_kinase_AS"/>
</dbReference>
<keyword evidence="1" id="KW-0808">Transferase</keyword>
<dbReference type="SUPFAM" id="SSF56112">
    <property type="entry name" value="Protein kinase-like (PK-like)"/>
    <property type="match status" value="1"/>
</dbReference>
<sequence length="621" mass="66799">MKECPKCKHCFEDDLAVCPHDGATLTQSLRGSQLLDNKYHLEKCLGRGGMGAVYRARHIHLGRTVAVKTLLQEYASTDATAVNRFQREARAANAIEHPNVVRALDFGITPDGTRYIVMEYVEGRPLNEIIAREAPMPPKRILEIFRQAIAGIAAAHDLKLVHRDLKPANIMVHEPAGGNNLEDLGLILTDEPAPITKASEMTVKVLDFGLAKILNDEILGDDHADLKTGIMGTPFYMSPEQCSSKPVDARSDIYSLGVILYQMLTKDVPFRGDSFAAIVSGHLTQAPPSIRARNPAVSPELEAVILRALSKNPANRQASARELLAELEAAIAPKPSVDSSASLQASPRLLITTFPGNCTIEVDGDFRGKTDAQGRFELRLPPGEYRIRFTSPGWNDLARTVVMGNSDQSLEIRLTHKTTVMATAPAVGVPLPASPATGSFAPPTGSPLAHTGKLRTSTGSLPPPPAPTSLPVTLGATPTSGINIALDTILTIVGVLAGLAAFAVFPSDPLSLRWDKTLMPGTSWWTNSAGVASVIVVPTCLLLADYVYPYRPVPFLVMVFNIFRVAFLVVVVGGTIVAALGALANHWEMPTMAWFSIRGLSIAALAFLYSRIAARRRAVIA</sequence>
<protein>
    <submittedName>
        <fullName evidence="9">Protein kinase</fullName>
    </submittedName>
</protein>
<dbReference type="GO" id="GO:0016301">
    <property type="term" value="F:kinase activity"/>
    <property type="evidence" value="ECO:0007669"/>
    <property type="project" value="UniProtKB-KW"/>
</dbReference>
<keyword evidence="2 5" id="KW-0547">Nucleotide-binding</keyword>
<proteinExistence type="predicted"/>
<dbReference type="PANTHER" id="PTHR43289:SF6">
    <property type="entry name" value="SERINE_THREONINE-PROTEIN KINASE NEKL-3"/>
    <property type="match status" value="1"/>
</dbReference>
<dbReference type="SMART" id="SM00220">
    <property type="entry name" value="S_TKc"/>
    <property type="match status" value="1"/>
</dbReference>
<dbReference type="InterPro" id="IPR000719">
    <property type="entry name" value="Prot_kinase_dom"/>
</dbReference>
<dbReference type="PROSITE" id="PS00108">
    <property type="entry name" value="PROTEIN_KINASE_ST"/>
    <property type="match status" value="1"/>
</dbReference>
<keyword evidence="10" id="KW-1185">Reference proteome</keyword>
<evidence type="ECO:0000256" key="1">
    <source>
        <dbReference type="ARBA" id="ARBA00022679"/>
    </source>
</evidence>
<dbReference type="Proteomes" id="UP000677668">
    <property type="component" value="Chromosome 1"/>
</dbReference>
<dbReference type="Gene3D" id="3.30.200.20">
    <property type="entry name" value="Phosphorylase Kinase, domain 1"/>
    <property type="match status" value="1"/>
</dbReference>
<gene>
    <name evidence="9" type="ORF">J8C05_05120</name>
</gene>
<keyword evidence="7" id="KW-1133">Transmembrane helix</keyword>
<keyword evidence="4 5" id="KW-0067">ATP-binding</keyword>
<dbReference type="Pfam" id="PF00069">
    <property type="entry name" value="Pkinase"/>
    <property type="match status" value="1"/>
</dbReference>
<dbReference type="Gene3D" id="1.10.510.10">
    <property type="entry name" value="Transferase(Phosphotransferase) domain 1"/>
    <property type="match status" value="1"/>
</dbReference>
<feature type="transmembrane region" description="Helical" evidence="7">
    <location>
        <begin position="555"/>
        <end position="580"/>
    </location>
</feature>
<dbReference type="EMBL" id="CP072642">
    <property type="protein sequence ID" value="QUV94821.1"/>
    <property type="molecule type" value="Genomic_DNA"/>
</dbReference>
<evidence type="ECO:0000256" key="7">
    <source>
        <dbReference type="SAM" id="Phobius"/>
    </source>
</evidence>
<feature type="transmembrane region" description="Helical" evidence="7">
    <location>
        <begin position="592"/>
        <end position="609"/>
    </location>
</feature>
<reference evidence="9 10" key="1">
    <citation type="submission" date="2021-03" db="EMBL/GenBank/DDBJ databases">
        <title>Genomic and phenotypic characterization of Chloracidobacterium isolates provides evidence for multiple species.</title>
        <authorList>
            <person name="Saini M.K."/>
            <person name="Costas A.M.G."/>
            <person name="Tank M."/>
            <person name="Bryant D.A."/>
        </authorList>
    </citation>
    <scope>NUCLEOTIDE SEQUENCE [LARGE SCALE GENOMIC DNA]</scope>
    <source>
        <strain evidence="9 10">N</strain>
    </source>
</reference>
<feature type="transmembrane region" description="Helical" evidence="7">
    <location>
        <begin position="525"/>
        <end position="548"/>
    </location>
</feature>
<feature type="binding site" evidence="5">
    <location>
        <position position="68"/>
    </location>
    <ligand>
        <name>ATP</name>
        <dbReference type="ChEBI" id="CHEBI:30616"/>
    </ligand>
</feature>
<feature type="domain" description="Protein kinase" evidence="8">
    <location>
        <begin position="39"/>
        <end position="331"/>
    </location>
</feature>
<evidence type="ECO:0000256" key="3">
    <source>
        <dbReference type="ARBA" id="ARBA00022777"/>
    </source>
</evidence>
<evidence type="ECO:0000256" key="5">
    <source>
        <dbReference type="PROSITE-ProRule" id="PRU10141"/>
    </source>
</evidence>
<dbReference type="CDD" id="cd14014">
    <property type="entry name" value="STKc_PknB_like"/>
    <property type="match status" value="1"/>
</dbReference>
<feature type="region of interest" description="Disordered" evidence="6">
    <location>
        <begin position="435"/>
        <end position="466"/>
    </location>
</feature>
<dbReference type="InterPro" id="IPR017441">
    <property type="entry name" value="Protein_kinase_ATP_BS"/>
</dbReference>
<evidence type="ECO:0000259" key="8">
    <source>
        <dbReference type="PROSITE" id="PS50011"/>
    </source>
</evidence>
<dbReference type="Gene3D" id="2.60.40.1120">
    <property type="entry name" value="Carboxypeptidase-like, regulatory domain"/>
    <property type="match status" value="1"/>
</dbReference>
<dbReference type="RefSeq" id="WP_211423088.1">
    <property type="nucleotide sequence ID" value="NZ_CP072642.1"/>
</dbReference>
<dbReference type="Pfam" id="PF08308">
    <property type="entry name" value="PEGA"/>
    <property type="match status" value="1"/>
</dbReference>
<organism evidence="9 10">
    <name type="scientific">Chloracidobacterium sp. N</name>
    <dbReference type="NCBI Taxonomy" id="2821540"/>
    <lineage>
        <taxon>Bacteria</taxon>
        <taxon>Pseudomonadati</taxon>
        <taxon>Acidobacteriota</taxon>
        <taxon>Terriglobia</taxon>
        <taxon>Terriglobales</taxon>
        <taxon>Acidobacteriaceae</taxon>
        <taxon>Chloracidobacterium</taxon>
        <taxon>Chloracidobacterium aggregatum</taxon>
    </lineage>
</organism>
<dbReference type="InterPro" id="IPR008969">
    <property type="entry name" value="CarboxyPept-like_regulatory"/>
</dbReference>
<keyword evidence="7" id="KW-0812">Transmembrane</keyword>
<evidence type="ECO:0000313" key="9">
    <source>
        <dbReference type="EMBL" id="QUV94821.1"/>
    </source>
</evidence>
<evidence type="ECO:0000313" key="10">
    <source>
        <dbReference type="Proteomes" id="UP000677668"/>
    </source>
</evidence>
<dbReference type="PROSITE" id="PS50011">
    <property type="entry name" value="PROTEIN_KINASE_DOM"/>
    <property type="match status" value="1"/>
</dbReference>
<dbReference type="SUPFAM" id="SSF49464">
    <property type="entry name" value="Carboxypeptidase regulatory domain-like"/>
    <property type="match status" value="1"/>
</dbReference>
<dbReference type="PANTHER" id="PTHR43289">
    <property type="entry name" value="MITOGEN-ACTIVATED PROTEIN KINASE KINASE KINASE 20-RELATED"/>
    <property type="match status" value="1"/>
</dbReference>